<dbReference type="Pfam" id="PF10099">
    <property type="entry name" value="RskA_C"/>
    <property type="match status" value="1"/>
</dbReference>
<evidence type="ECO:0000259" key="4">
    <source>
        <dbReference type="Pfam" id="PF10099"/>
    </source>
</evidence>
<dbReference type="Proteomes" id="UP000611640">
    <property type="component" value="Chromosome"/>
</dbReference>
<dbReference type="KEGG" id="atl:Athai_14610"/>
<reference evidence="5 6" key="1">
    <citation type="submission" date="2020-08" db="EMBL/GenBank/DDBJ databases">
        <title>Whole genome shotgun sequence of Actinocatenispora thailandica NBRC 105041.</title>
        <authorList>
            <person name="Komaki H."/>
            <person name="Tamura T."/>
        </authorList>
    </citation>
    <scope>NUCLEOTIDE SEQUENCE [LARGE SCALE GENOMIC DNA]</scope>
    <source>
        <strain evidence="5 6">NBRC 105041</strain>
    </source>
</reference>
<organism evidence="5 6">
    <name type="scientific">Actinocatenispora thailandica</name>
    <dbReference type="NCBI Taxonomy" id="227318"/>
    <lineage>
        <taxon>Bacteria</taxon>
        <taxon>Bacillati</taxon>
        <taxon>Actinomycetota</taxon>
        <taxon>Actinomycetes</taxon>
        <taxon>Micromonosporales</taxon>
        <taxon>Micromonosporaceae</taxon>
        <taxon>Actinocatenispora</taxon>
    </lineage>
</organism>
<dbReference type="RefSeq" id="WP_203960757.1">
    <property type="nucleotide sequence ID" value="NZ_AP023355.1"/>
</dbReference>
<keyword evidence="3" id="KW-0812">Transmembrane</keyword>
<dbReference type="InterPro" id="IPR018764">
    <property type="entry name" value="RskA_C"/>
</dbReference>
<keyword evidence="3" id="KW-0472">Membrane</keyword>
<evidence type="ECO:0000256" key="1">
    <source>
        <dbReference type="ARBA" id="ARBA00023015"/>
    </source>
</evidence>
<dbReference type="EMBL" id="AP023355">
    <property type="protein sequence ID" value="BCJ33958.1"/>
    <property type="molecule type" value="Genomic_DNA"/>
</dbReference>
<gene>
    <name evidence="5" type="ORF">Athai_14610</name>
</gene>
<feature type="domain" description="Anti-sigma K factor RskA C-terminal" evidence="4">
    <location>
        <begin position="104"/>
        <end position="225"/>
    </location>
</feature>
<keyword evidence="1" id="KW-0805">Transcription regulation</keyword>
<dbReference type="InterPro" id="IPR041916">
    <property type="entry name" value="Anti_sigma_zinc_sf"/>
</dbReference>
<evidence type="ECO:0000313" key="6">
    <source>
        <dbReference type="Proteomes" id="UP000611640"/>
    </source>
</evidence>
<feature type="transmembrane region" description="Helical" evidence="3">
    <location>
        <begin position="102"/>
        <end position="123"/>
    </location>
</feature>
<keyword evidence="6" id="KW-1185">Reference proteome</keyword>
<dbReference type="AlphaFoldDB" id="A0A7R7DLS2"/>
<dbReference type="Gene3D" id="1.10.10.1320">
    <property type="entry name" value="Anti-sigma factor, zinc-finger domain"/>
    <property type="match status" value="1"/>
</dbReference>
<dbReference type="GO" id="GO:0005886">
    <property type="term" value="C:plasma membrane"/>
    <property type="evidence" value="ECO:0007669"/>
    <property type="project" value="InterPro"/>
</dbReference>
<keyword evidence="3" id="KW-1133">Transmembrane helix</keyword>
<evidence type="ECO:0000256" key="2">
    <source>
        <dbReference type="ARBA" id="ARBA00023163"/>
    </source>
</evidence>
<evidence type="ECO:0000313" key="5">
    <source>
        <dbReference type="EMBL" id="BCJ33958.1"/>
    </source>
</evidence>
<protein>
    <recommendedName>
        <fullName evidence="4">Anti-sigma K factor RskA C-terminal domain-containing protein</fullName>
    </recommendedName>
</protein>
<keyword evidence="2" id="KW-0804">Transcription</keyword>
<name>A0A7R7DLS2_9ACTN</name>
<proteinExistence type="predicted"/>
<accession>A0A7R7DLS2</accession>
<evidence type="ECO:0000256" key="3">
    <source>
        <dbReference type="SAM" id="Phobius"/>
    </source>
</evidence>
<sequence>MSHPSSDKLTLIALGEPDDGSVARHVRDCDRCADELASLRKVTDLARASRDDQELPEPPAGMWERIAEQTGVAPRLALAPDPGTGSLAGVAPPSRSRPRRRWALTAAAVVAAIVLGAGVTVGAQQLRSAGTSVVATASLVPTTAAPAQARGEVSVVSRSGKKSLKVSLKGMPETSGLYEVWLFDGHATMIPVGVLNNGSVELPVPTSISLGRFSIVDVSLQRVGQAAHGQSMLRGRLRE</sequence>